<dbReference type="EMBL" id="FO203431">
    <property type="protein sequence ID" value="CCH90470.1"/>
    <property type="molecule type" value="Genomic_DNA"/>
</dbReference>
<dbReference type="KEGG" id="mmar:MODMU_5091"/>
<name>I4F4A7_MODI5</name>
<dbReference type="Proteomes" id="UP000006461">
    <property type="component" value="Chromosome"/>
</dbReference>
<accession>I4F4A7</accession>
<organism evidence="1 2">
    <name type="scientific">Modestobacter italicus (strain DSM 44449 / CECT 9708 / BC 501)</name>
    <dbReference type="NCBI Taxonomy" id="2732864"/>
    <lineage>
        <taxon>Bacteria</taxon>
        <taxon>Bacillati</taxon>
        <taxon>Actinomycetota</taxon>
        <taxon>Actinomycetes</taxon>
        <taxon>Geodermatophilales</taxon>
        <taxon>Geodermatophilaceae</taxon>
        <taxon>Modestobacter</taxon>
    </lineage>
</organism>
<reference evidence="1 2" key="1">
    <citation type="journal article" date="2012" name="J. Bacteriol.">
        <title>Genome Sequence of Radiation-Resistant Modestobacter marinus Strain BC501, a Representative Actinobacterium That Thrives on Calcareous Stone Surfaces.</title>
        <authorList>
            <person name="Normand P."/>
            <person name="Gury J."/>
            <person name="Pujic P."/>
            <person name="Chouaia B."/>
            <person name="Crotti E."/>
            <person name="Brusetti L."/>
            <person name="Daffonchio D."/>
            <person name="Vacherie B."/>
            <person name="Barbe V."/>
            <person name="Medigue C."/>
            <person name="Calteau A."/>
            <person name="Ghodhbane-Gtari F."/>
            <person name="Essoussi I."/>
            <person name="Nouioui I."/>
            <person name="Abbassi-Ghozzi I."/>
            <person name="Gtari M."/>
        </authorList>
    </citation>
    <scope>NUCLEOTIDE SEQUENCE [LARGE SCALE GENOMIC DNA]</scope>
    <source>
        <strain evidence="2">BC 501</strain>
    </source>
</reference>
<protein>
    <submittedName>
        <fullName evidence="1">Uncharacterized protein</fullName>
    </submittedName>
</protein>
<evidence type="ECO:0000313" key="1">
    <source>
        <dbReference type="EMBL" id="CCH90470.1"/>
    </source>
</evidence>
<keyword evidence="2" id="KW-1185">Reference proteome</keyword>
<proteinExistence type="predicted"/>
<dbReference type="AlphaFoldDB" id="I4F4A7"/>
<dbReference type="HOGENOM" id="CLU_2479926_0_0_11"/>
<evidence type="ECO:0000313" key="2">
    <source>
        <dbReference type="Proteomes" id="UP000006461"/>
    </source>
</evidence>
<sequence length="87" mass="9114">MNTSTALPPRPSPQLPEAELSLAALLELFGTEEPAASPARTSVRSSGARLLAWWRGSARRAARWGAVAGPSVASADRPVRNAVPAVR</sequence>
<gene>
    <name evidence="1" type="ordered locus">MODMU_5091</name>
</gene>